<dbReference type="InterPro" id="IPR036942">
    <property type="entry name" value="Beta-barrel_TonB_sf"/>
</dbReference>
<name>A0ABS7EFS3_9GAMM</name>
<dbReference type="PANTHER" id="PTHR40980:SF3">
    <property type="entry name" value="TONB-DEPENDENT RECEPTOR-LIKE BETA-BARREL DOMAIN-CONTAINING PROTEIN"/>
    <property type="match status" value="1"/>
</dbReference>
<keyword evidence="3" id="KW-0998">Cell outer membrane</keyword>
<dbReference type="NCBIfam" id="TIGR01782">
    <property type="entry name" value="TonB-Xanth-Caul"/>
    <property type="match status" value="1"/>
</dbReference>
<accession>A0ABS7EFS3</accession>
<proteinExistence type="inferred from homology"/>
<dbReference type="Proteomes" id="UP001166251">
    <property type="component" value="Unassembled WGS sequence"/>
</dbReference>
<feature type="domain" description="TonB-dependent receptor plug" evidence="7">
    <location>
        <begin position="62"/>
        <end position="162"/>
    </location>
</feature>
<comment type="similarity">
    <text evidence="4">Belongs to the TonB-dependent receptor family.</text>
</comment>
<dbReference type="Gene3D" id="2.170.130.10">
    <property type="entry name" value="TonB-dependent receptor, plug domain"/>
    <property type="match status" value="1"/>
</dbReference>
<reference evidence="8" key="1">
    <citation type="submission" date="2021-07" db="EMBL/GenBank/DDBJ databases">
        <title>Neiella marina sp. nov., isolated from the intestinal content of sea cucumber Apostichopus japonicus.</title>
        <authorList>
            <person name="Bai X."/>
        </authorList>
    </citation>
    <scope>NUCLEOTIDE SEQUENCE</scope>
    <source>
        <strain evidence="8">126</strain>
    </source>
</reference>
<protein>
    <submittedName>
        <fullName evidence="8">TonB-dependent receptor</fullName>
    </submittedName>
</protein>
<evidence type="ECO:0000256" key="1">
    <source>
        <dbReference type="ARBA" id="ARBA00004442"/>
    </source>
</evidence>
<evidence type="ECO:0000259" key="6">
    <source>
        <dbReference type="Pfam" id="PF00593"/>
    </source>
</evidence>
<dbReference type="InterPro" id="IPR010104">
    <property type="entry name" value="TonB_rcpt_bac"/>
</dbReference>
<evidence type="ECO:0000256" key="2">
    <source>
        <dbReference type="ARBA" id="ARBA00023136"/>
    </source>
</evidence>
<evidence type="ECO:0000256" key="3">
    <source>
        <dbReference type="ARBA" id="ARBA00023237"/>
    </source>
</evidence>
<gene>
    <name evidence="8" type="ORF">K0504_08490</name>
</gene>
<evidence type="ECO:0000256" key="5">
    <source>
        <dbReference type="SAM" id="SignalP"/>
    </source>
</evidence>
<dbReference type="Pfam" id="PF00593">
    <property type="entry name" value="TonB_dep_Rec_b-barrel"/>
    <property type="match status" value="1"/>
</dbReference>
<feature type="signal peptide" evidence="5">
    <location>
        <begin position="1"/>
        <end position="26"/>
    </location>
</feature>
<evidence type="ECO:0000259" key="7">
    <source>
        <dbReference type="Pfam" id="PF07715"/>
    </source>
</evidence>
<dbReference type="EMBL" id="JAHZSS010000008">
    <property type="protein sequence ID" value="MBW8191069.1"/>
    <property type="molecule type" value="Genomic_DNA"/>
</dbReference>
<sequence>MQFKLSKIAAALLPVTTLAFGSSVYAAEAPTAEAAPMPTDDVEVIQVSGIAGSMAESARQKRFSSQIVDAVVAEDIGKLPDNNIAEALQRITGVSISSDFGVGQDVQIRGISDNRVELNGRSTAGEGRGGISLEDFPSSFLKTVEVVKSPTPEMIEGALGGTVSMKTVRPLELEETLAAFTFDAEYADKTENYAPKFTAAVGSNWDLGSSGTFGASIVLSYLDRELRQDEFITKQELLDVDLDGDGVADEGNTPQGKMLVQSENTVNQKTEQRERKAYGLSLQWAPASGDGNIYLDLNGTKLTGSQQSYSILDVGGDVTTTADSYQDANGVLHNYTLEGVKLIPKTISDFSENETYSHALGSEWSLSDQVRVWGEVAISHSETDRHDTEFTLRPVNRDVWNENGGYTSDADHTTDAYISGGSGKLPSIVYEDSQVLHNPDNLALRTYVHDRDRIENDEIAARFDVEYVEPFAGIDWLASVKSGVRITDREYEFTRSDIEFKDMYKSAYYVDENGDPTGEDFSMWIDEYNEMSPGSFVTITPDNSFDQLGKSGQNDLLSYTVYNGKKLGNPEAAFADVQSALTGTNYATTGSLNSNLEVDEGEYKKIEEKTQAVYMQFNLDFDDLSAVIGGRYVETELDSTIIENGEYLTGTNDYSDFLPSLNATYSVSDDTLVRFASAKVMRRADFDSLSPASSVNTDVTHATQGSHTLEPYRVTQYDLSVEHYFGTGGLMSAALFYKDVESFTITDNDCIADTAKTVSEQNVTQWSSVCLLDEAGVSQSNIVNADPGMGDTAGYNYVEGLRLDGKTGINTEKEINGGSGWIKGLELAYQQTFDFLPGRWSGIGVSTNYTYADSEQPDGTPMEDISKHTVNAQVYWEYDAYQVRLAYNWRDEFLDSENEKRISRIGKDGYGIDNNDSPEAAGYDPTAGNSYREARGQFDVSASWDINDHVTFISNVTNLTGEPLVYKTELGNDWKYREADRRITMGLRAKF</sequence>
<keyword evidence="8" id="KW-0675">Receptor</keyword>
<dbReference type="PANTHER" id="PTHR40980">
    <property type="entry name" value="PLUG DOMAIN-CONTAINING PROTEIN"/>
    <property type="match status" value="1"/>
</dbReference>
<keyword evidence="4" id="KW-0798">TonB box</keyword>
<dbReference type="Gene3D" id="2.40.170.20">
    <property type="entry name" value="TonB-dependent receptor, beta-barrel domain"/>
    <property type="match status" value="1"/>
</dbReference>
<keyword evidence="5" id="KW-0732">Signal</keyword>
<organism evidence="8 9">
    <name type="scientific">Neiella holothuriorum</name>
    <dbReference type="NCBI Taxonomy" id="2870530"/>
    <lineage>
        <taxon>Bacteria</taxon>
        <taxon>Pseudomonadati</taxon>
        <taxon>Pseudomonadota</taxon>
        <taxon>Gammaproteobacteria</taxon>
        <taxon>Alteromonadales</taxon>
        <taxon>Echinimonadaceae</taxon>
        <taxon>Neiella</taxon>
    </lineage>
</organism>
<dbReference type="Pfam" id="PF07715">
    <property type="entry name" value="Plug"/>
    <property type="match status" value="1"/>
</dbReference>
<comment type="subcellular location">
    <subcellularLocation>
        <location evidence="1 4">Cell outer membrane</location>
    </subcellularLocation>
</comment>
<comment type="caution">
    <text evidence="8">The sequence shown here is derived from an EMBL/GenBank/DDBJ whole genome shotgun (WGS) entry which is preliminary data.</text>
</comment>
<feature type="domain" description="TonB-dependent receptor-like beta-barrel" evidence="6">
    <location>
        <begin position="411"/>
        <end position="959"/>
    </location>
</feature>
<dbReference type="InterPro" id="IPR037066">
    <property type="entry name" value="Plug_dom_sf"/>
</dbReference>
<dbReference type="InterPro" id="IPR000531">
    <property type="entry name" value="Beta-barrel_TonB"/>
</dbReference>
<dbReference type="InterPro" id="IPR012910">
    <property type="entry name" value="Plug_dom"/>
</dbReference>
<dbReference type="SUPFAM" id="SSF56935">
    <property type="entry name" value="Porins"/>
    <property type="match status" value="1"/>
</dbReference>
<keyword evidence="2 4" id="KW-0472">Membrane</keyword>
<keyword evidence="9" id="KW-1185">Reference proteome</keyword>
<evidence type="ECO:0000313" key="9">
    <source>
        <dbReference type="Proteomes" id="UP001166251"/>
    </source>
</evidence>
<evidence type="ECO:0000313" key="8">
    <source>
        <dbReference type="EMBL" id="MBW8191069.1"/>
    </source>
</evidence>
<dbReference type="RefSeq" id="WP_220103752.1">
    <property type="nucleotide sequence ID" value="NZ_JAHZSS010000008.1"/>
</dbReference>
<evidence type="ECO:0000256" key="4">
    <source>
        <dbReference type="RuleBase" id="RU003357"/>
    </source>
</evidence>
<feature type="chain" id="PRO_5046783623" evidence="5">
    <location>
        <begin position="27"/>
        <end position="991"/>
    </location>
</feature>